<evidence type="ECO:0000313" key="3">
    <source>
        <dbReference type="EMBL" id="AWK28205.1"/>
    </source>
</evidence>
<proteinExistence type="predicted"/>
<dbReference type="Proteomes" id="UP001231058">
    <property type="component" value="Segment"/>
</dbReference>
<feature type="coiled-coil region" evidence="1">
    <location>
        <begin position="115"/>
        <end position="146"/>
    </location>
</feature>
<sequence length="150" mass="17261">MMAYIMRSQMETECTMSFSMQMHISMDSLDNGLYILNHPLFLLLSLALGTPPPHPRSQAAGPPSTPRPQRKTIPLDEYKSRRSLQPRALRLDDDEGGNKENQAPYQKEEDQGLLDEVLHQLLKTWEEDIEQLREQVSRELDGCKKKLGIR</sequence>
<gene>
    <name evidence="3" type="primary">E4</name>
</gene>
<reference evidence="3" key="1">
    <citation type="submission" date="2018-04" db="EMBL/GenBank/DDBJ databases">
        <title>Complete Genome Sequences Of Four Novel Human Gammapapillomaviruses Isolated from Penile Swabs in Cape Town, South Africa.</title>
        <authorList>
            <person name="Murahwa A.T."/>
            <person name="Meiring T.L."/>
            <person name="Mbulawa Z.Z.A."/>
            <person name="Williamson A.-L."/>
        </authorList>
    </citation>
    <scope>NUCLEOTIDE SEQUENCE</scope>
    <source>
        <strain evidence="3">CT08</strain>
    </source>
</reference>
<dbReference type="EMBL" id="MH172377">
    <property type="protein sequence ID" value="AWK28205.1"/>
    <property type="molecule type" value="Genomic_DNA"/>
</dbReference>
<evidence type="ECO:0000256" key="2">
    <source>
        <dbReference type="SAM" id="MobiDB-lite"/>
    </source>
</evidence>
<name>A0A2S1ZRW8_9PAPI</name>
<organism evidence="3 4">
    <name type="scientific">Human papillomavirus type 220</name>
    <dbReference type="NCBI Taxonomy" id="2200957"/>
    <lineage>
        <taxon>Viruses</taxon>
        <taxon>Monodnaviria</taxon>
        <taxon>Shotokuvirae</taxon>
        <taxon>Cossaviricota</taxon>
        <taxon>Papovaviricetes</taxon>
        <taxon>Zurhausenvirales</taxon>
        <taxon>Papillomaviridae</taxon>
    </lineage>
</organism>
<accession>A0A2S1ZRW8</accession>
<keyword evidence="1" id="KW-0175">Coiled coil</keyword>
<feature type="region of interest" description="Disordered" evidence="2">
    <location>
        <begin position="47"/>
        <end position="112"/>
    </location>
</feature>
<protein>
    <submittedName>
        <fullName evidence="3">E4 protein</fullName>
    </submittedName>
</protein>
<evidence type="ECO:0000256" key="1">
    <source>
        <dbReference type="SAM" id="Coils"/>
    </source>
</evidence>
<evidence type="ECO:0000313" key="4">
    <source>
        <dbReference type="Proteomes" id="UP001231058"/>
    </source>
</evidence>